<sequence>MTANKIDAVSISTSAVVDDQIVPSGGDSYHTIEPDLEPENDHMEAGFPYSTTRRKISFTSIEVREYPILPGDNPAGFSGVPVTIDWTPLEIASCSVDEYEATKAPPRNAMELRMPPNYRRDLLQQLGFSRSEILSSLKHANLVRNQRRRTFETMHLSLVQEAVEKVKRAALNATIRRAKKSKEKQLLESFTKTKFMSKPSVKVDSSHSLETSVDTDDESLGHHMFDETEKKMEQSPSLFRHNHSIMIR</sequence>
<accession>A0A9K3PCL5</accession>
<proteinExistence type="predicted"/>
<gene>
    <name evidence="2" type="ORF">IV203_006863</name>
    <name evidence="3" type="ORF">IV203_026290</name>
</gene>
<organism evidence="2 4">
    <name type="scientific">Nitzschia inconspicua</name>
    <dbReference type="NCBI Taxonomy" id="303405"/>
    <lineage>
        <taxon>Eukaryota</taxon>
        <taxon>Sar</taxon>
        <taxon>Stramenopiles</taxon>
        <taxon>Ochrophyta</taxon>
        <taxon>Bacillariophyta</taxon>
        <taxon>Bacillariophyceae</taxon>
        <taxon>Bacillariophycidae</taxon>
        <taxon>Bacillariales</taxon>
        <taxon>Bacillariaceae</taxon>
        <taxon>Nitzschia</taxon>
    </lineage>
</organism>
<dbReference type="OrthoDB" id="46996at2759"/>
<dbReference type="Proteomes" id="UP000693970">
    <property type="component" value="Unassembled WGS sequence"/>
</dbReference>
<evidence type="ECO:0000313" key="2">
    <source>
        <dbReference type="EMBL" id="KAG7341771.1"/>
    </source>
</evidence>
<reference evidence="2" key="1">
    <citation type="journal article" date="2021" name="Sci. Rep.">
        <title>Diploid genomic architecture of Nitzschia inconspicua, an elite biomass production diatom.</title>
        <authorList>
            <person name="Oliver A."/>
            <person name="Podell S."/>
            <person name="Pinowska A."/>
            <person name="Traller J.C."/>
            <person name="Smith S.R."/>
            <person name="McClure R."/>
            <person name="Beliaev A."/>
            <person name="Bohutskyi P."/>
            <person name="Hill E.A."/>
            <person name="Rabines A."/>
            <person name="Zheng H."/>
            <person name="Allen L.Z."/>
            <person name="Kuo A."/>
            <person name="Grigoriev I.V."/>
            <person name="Allen A.E."/>
            <person name="Hazlebeck D."/>
            <person name="Allen E.E."/>
        </authorList>
    </citation>
    <scope>NUCLEOTIDE SEQUENCE</scope>
    <source>
        <strain evidence="2">Hildebrandi</strain>
    </source>
</reference>
<dbReference type="EMBL" id="JAGRRH010000025">
    <property type="protein sequence ID" value="KAG7341771.1"/>
    <property type="molecule type" value="Genomic_DNA"/>
</dbReference>
<protein>
    <submittedName>
        <fullName evidence="2">Uncharacterized protein</fullName>
    </submittedName>
</protein>
<feature type="region of interest" description="Disordered" evidence="1">
    <location>
        <begin position="201"/>
        <end position="220"/>
    </location>
</feature>
<reference evidence="2" key="2">
    <citation type="submission" date="2021-04" db="EMBL/GenBank/DDBJ databases">
        <authorList>
            <person name="Podell S."/>
        </authorList>
    </citation>
    <scope>NUCLEOTIDE SEQUENCE</scope>
    <source>
        <strain evidence="2">Hildebrandi</strain>
    </source>
</reference>
<dbReference type="EMBL" id="JAGRRH010000010">
    <property type="protein sequence ID" value="KAG7362930.1"/>
    <property type="molecule type" value="Genomic_DNA"/>
</dbReference>
<keyword evidence="4" id="KW-1185">Reference proteome</keyword>
<evidence type="ECO:0000313" key="4">
    <source>
        <dbReference type="Proteomes" id="UP000693970"/>
    </source>
</evidence>
<evidence type="ECO:0000256" key="1">
    <source>
        <dbReference type="SAM" id="MobiDB-lite"/>
    </source>
</evidence>
<comment type="caution">
    <text evidence="2">The sequence shown here is derived from an EMBL/GenBank/DDBJ whole genome shotgun (WGS) entry which is preliminary data.</text>
</comment>
<evidence type="ECO:0000313" key="3">
    <source>
        <dbReference type="EMBL" id="KAG7362930.1"/>
    </source>
</evidence>
<dbReference type="AlphaFoldDB" id="A0A9K3PCL5"/>
<name>A0A9K3PCL5_9STRA</name>